<dbReference type="EMBL" id="CP050831">
    <property type="protein sequence ID" value="QIU93280.1"/>
    <property type="molecule type" value="Genomic_DNA"/>
</dbReference>
<dbReference type="KEGG" id="bfc:BacF7301_03560"/>
<reference evidence="2 3" key="1">
    <citation type="submission" date="2020-03" db="EMBL/GenBank/DDBJ databases">
        <title>Genomic analysis of Bacteroides faecium CBA7301.</title>
        <authorList>
            <person name="Kim J."/>
            <person name="Roh S.W."/>
        </authorList>
    </citation>
    <scope>NUCLEOTIDE SEQUENCE [LARGE SCALE GENOMIC DNA]</scope>
    <source>
        <strain evidence="2 3">CBA7301</strain>
    </source>
</reference>
<dbReference type="AlphaFoldDB" id="A0A6H0KIT8"/>
<gene>
    <name evidence="2" type="ORF">BacF7301_03560</name>
</gene>
<dbReference type="PROSITE" id="PS51257">
    <property type="entry name" value="PROKAR_LIPOPROTEIN"/>
    <property type="match status" value="1"/>
</dbReference>
<name>A0A6H0KIT8_9BACE</name>
<evidence type="ECO:0000313" key="3">
    <source>
        <dbReference type="Proteomes" id="UP000501780"/>
    </source>
</evidence>
<dbReference type="RefSeq" id="WP_167960274.1">
    <property type="nucleotide sequence ID" value="NZ_CP050831.1"/>
</dbReference>
<keyword evidence="1" id="KW-0732">Signal</keyword>
<proteinExistence type="predicted"/>
<protein>
    <recommendedName>
        <fullName evidence="4">Lipoprotein</fullName>
    </recommendedName>
</protein>
<accession>A0A6H0KIT8</accession>
<sequence length="311" mass="35694">MIKNILYAWCIVMTVAITACSEDSLTPIDELNSTIYDPESTGKTAVDTQINAFYEKYGSKILYDFPASDLYFGWSSSDIKWYVPVEKEGSESYIKRMISFLENDALNEYPPAFTKKFLPYRIFLVDSVCNNKEYSKLVDVLELKTHGIVIAHVSKDMDDLKEKDWQGMKSSINTALLNSIYTAVGVEPTDFNATNEAYFIIDVLQDPLGEFTDLEYSCYSATVINASPIYGGDILYYIMNPSNNEDFGYYVSFIMKTPKTKIDRVFERFPKVKNRAALAYKFMLERAETDLIEFQRNTYPDDPLPADYFSR</sequence>
<evidence type="ECO:0008006" key="4">
    <source>
        <dbReference type="Google" id="ProtNLM"/>
    </source>
</evidence>
<dbReference type="Proteomes" id="UP000501780">
    <property type="component" value="Chromosome"/>
</dbReference>
<keyword evidence="3" id="KW-1185">Reference proteome</keyword>
<evidence type="ECO:0000256" key="1">
    <source>
        <dbReference type="SAM" id="SignalP"/>
    </source>
</evidence>
<dbReference type="Gene3D" id="3.40.390.70">
    <property type="match status" value="1"/>
</dbReference>
<feature type="signal peptide" evidence="1">
    <location>
        <begin position="1"/>
        <end position="21"/>
    </location>
</feature>
<organism evidence="2 3">
    <name type="scientific">Bacteroides faecium</name>
    <dbReference type="NCBI Taxonomy" id="2715212"/>
    <lineage>
        <taxon>Bacteria</taxon>
        <taxon>Pseudomonadati</taxon>
        <taxon>Bacteroidota</taxon>
        <taxon>Bacteroidia</taxon>
        <taxon>Bacteroidales</taxon>
        <taxon>Bacteroidaceae</taxon>
        <taxon>Bacteroides</taxon>
    </lineage>
</organism>
<evidence type="ECO:0000313" key="2">
    <source>
        <dbReference type="EMBL" id="QIU93280.1"/>
    </source>
</evidence>
<feature type="chain" id="PRO_5026193365" description="Lipoprotein" evidence="1">
    <location>
        <begin position="22"/>
        <end position="311"/>
    </location>
</feature>